<comment type="caution">
    <text evidence="4">The sequence shown here is derived from an EMBL/GenBank/DDBJ whole genome shotgun (WGS) entry which is preliminary data.</text>
</comment>
<dbReference type="InterPro" id="IPR005025">
    <property type="entry name" value="FMN_Rdtase-like_dom"/>
</dbReference>
<evidence type="ECO:0000313" key="5">
    <source>
        <dbReference type="Proteomes" id="UP000237466"/>
    </source>
</evidence>
<dbReference type="PANTHER" id="PTHR30546:SF23">
    <property type="entry name" value="FLAVOPROTEIN-LIKE PROTEIN YCP4-RELATED"/>
    <property type="match status" value="1"/>
</dbReference>
<keyword evidence="1" id="KW-0285">Flavoprotein</keyword>
<dbReference type="PANTHER" id="PTHR30546">
    <property type="entry name" value="FLAVODOXIN-RELATED PROTEIN WRBA-RELATED"/>
    <property type="match status" value="1"/>
</dbReference>
<organism evidence="4 5">
    <name type="scientific">Vibrio vulnificus</name>
    <dbReference type="NCBI Taxonomy" id="672"/>
    <lineage>
        <taxon>Bacteria</taxon>
        <taxon>Pseudomonadati</taxon>
        <taxon>Pseudomonadota</taxon>
        <taxon>Gammaproteobacteria</taxon>
        <taxon>Vibrionales</taxon>
        <taxon>Vibrionaceae</taxon>
        <taxon>Vibrio</taxon>
    </lineage>
</organism>
<dbReference type="InterPro" id="IPR008254">
    <property type="entry name" value="Flavodoxin/NO_synth"/>
</dbReference>
<evidence type="ECO:0000259" key="3">
    <source>
        <dbReference type="PROSITE" id="PS50902"/>
    </source>
</evidence>
<dbReference type="Gene3D" id="3.40.50.360">
    <property type="match status" value="1"/>
</dbReference>
<dbReference type="EMBL" id="PDGH01000126">
    <property type="protein sequence ID" value="POB43876.1"/>
    <property type="molecule type" value="Genomic_DNA"/>
</dbReference>
<dbReference type="GO" id="GO:0003955">
    <property type="term" value="F:NAD(P)H dehydrogenase (quinone) activity"/>
    <property type="evidence" value="ECO:0007669"/>
    <property type="project" value="TreeGrafter"/>
</dbReference>
<dbReference type="Pfam" id="PF03358">
    <property type="entry name" value="FMN_red"/>
    <property type="match status" value="1"/>
</dbReference>
<keyword evidence="2" id="KW-0288">FMN</keyword>
<dbReference type="SUPFAM" id="SSF52218">
    <property type="entry name" value="Flavoproteins"/>
    <property type="match status" value="1"/>
</dbReference>
<dbReference type="InterPro" id="IPR029039">
    <property type="entry name" value="Flavoprotein-like_sf"/>
</dbReference>
<sequence length="184" mass="19849">MKKIAVVYFSKTDITHQLAQAIIAGIQAQDVQVVEHRIEGAAIIEGRFEHPELFEALLSCDAIIFGSPTYMGGVSAQFKAFADASSEFWAEQRWANKLAAGFTSGGGYNGDQSSTLQYLTTFAAQHGMLWVNLDVAGGFSPQGLNRLGQQSGVVAQGMEGQAHPSDLATAQYLGERVAHWVTRL</sequence>
<reference evidence="4 5" key="1">
    <citation type="journal article" date="2018" name="Front. Microbiol.">
        <title>Phylogeny of Vibrio vulnificus from the Analysis of the Core-Genome: Implications for Intra-Species Taxonomy.</title>
        <authorList>
            <person name="Roig F.J."/>
            <person name="Gonzalez-Candelas F."/>
            <person name="Sanjuan E."/>
            <person name="Fouz B."/>
            <person name="Feil E.J."/>
            <person name="Llorens C."/>
            <person name="Baker-Austin C."/>
            <person name="Oliver J.D."/>
            <person name="Danin-Poleg Y."/>
            <person name="Gibas C.J."/>
            <person name="Kashi Y."/>
            <person name="Gulig P.A."/>
            <person name="Morrison S.S."/>
            <person name="Amaro C."/>
        </authorList>
    </citation>
    <scope>NUCLEOTIDE SEQUENCE [LARGE SCALE GENOMIC DNA]</scope>
    <source>
        <strain evidence="4 5">CECT4608</strain>
    </source>
</reference>
<evidence type="ECO:0000313" key="4">
    <source>
        <dbReference type="EMBL" id="POB43876.1"/>
    </source>
</evidence>
<name>A0A2S3QY78_VIBVL</name>
<dbReference type="AlphaFoldDB" id="A0A2S3QY78"/>
<dbReference type="Proteomes" id="UP000237466">
    <property type="component" value="Unassembled WGS sequence"/>
</dbReference>
<evidence type="ECO:0000256" key="2">
    <source>
        <dbReference type="ARBA" id="ARBA00022643"/>
    </source>
</evidence>
<dbReference type="GO" id="GO:0010181">
    <property type="term" value="F:FMN binding"/>
    <property type="evidence" value="ECO:0007669"/>
    <property type="project" value="InterPro"/>
</dbReference>
<gene>
    <name evidence="4" type="ORF">CRN52_19285</name>
</gene>
<dbReference type="GO" id="GO:0016020">
    <property type="term" value="C:membrane"/>
    <property type="evidence" value="ECO:0007669"/>
    <property type="project" value="TreeGrafter"/>
</dbReference>
<feature type="domain" description="Flavodoxin-like" evidence="3">
    <location>
        <begin position="4"/>
        <end position="184"/>
    </location>
</feature>
<evidence type="ECO:0000256" key="1">
    <source>
        <dbReference type="ARBA" id="ARBA00022630"/>
    </source>
</evidence>
<accession>A0A2S3QY78</accession>
<dbReference type="RefSeq" id="WP_103200974.1">
    <property type="nucleotide sequence ID" value="NZ_PDGH01000126.1"/>
</dbReference>
<dbReference type="PROSITE" id="PS50902">
    <property type="entry name" value="FLAVODOXIN_LIKE"/>
    <property type="match status" value="1"/>
</dbReference>
<proteinExistence type="predicted"/>
<protein>
    <submittedName>
        <fullName evidence="4">Flavodoxin</fullName>
    </submittedName>
</protein>